<organism evidence="1 2">
    <name type="scientific">Pedobacter soli</name>
    <dbReference type="NCBI Taxonomy" id="390242"/>
    <lineage>
        <taxon>Bacteria</taxon>
        <taxon>Pseudomonadati</taxon>
        <taxon>Bacteroidota</taxon>
        <taxon>Sphingobacteriia</taxon>
        <taxon>Sphingobacteriales</taxon>
        <taxon>Sphingobacteriaceae</taxon>
        <taxon>Pedobacter</taxon>
    </lineage>
</organism>
<name>A0A1G6VN54_9SPHI</name>
<evidence type="ECO:0000313" key="1">
    <source>
        <dbReference type="EMBL" id="SDD55008.1"/>
    </source>
</evidence>
<dbReference type="AlphaFoldDB" id="A0A1G6VN54"/>
<proteinExistence type="predicted"/>
<dbReference type="Proteomes" id="UP000199455">
    <property type="component" value="Unassembled WGS sequence"/>
</dbReference>
<evidence type="ECO:0000313" key="2">
    <source>
        <dbReference type="Proteomes" id="UP000199455"/>
    </source>
</evidence>
<dbReference type="STRING" id="390242.SAMN04488024_106198"/>
<protein>
    <submittedName>
        <fullName evidence="1">Uncharacterized protein</fullName>
    </submittedName>
</protein>
<gene>
    <name evidence="1" type="ORF">SAMN04488024_106198</name>
</gene>
<dbReference type="EMBL" id="FMZH01000006">
    <property type="protein sequence ID" value="SDD55008.1"/>
    <property type="molecule type" value="Genomic_DNA"/>
</dbReference>
<accession>A0A1G6VN54</accession>
<keyword evidence="2" id="KW-1185">Reference proteome</keyword>
<reference evidence="2" key="1">
    <citation type="submission" date="2016-10" db="EMBL/GenBank/DDBJ databases">
        <authorList>
            <person name="Varghese N."/>
            <person name="Submissions S."/>
        </authorList>
    </citation>
    <scope>NUCLEOTIDE SEQUENCE [LARGE SCALE GENOMIC DNA]</scope>
    <source>
        <strain evidence="2">DSM 18609</strain>
    </source>
</reference>
<sequence length="103" mass="11518">MQSDDQAELEKRYQEIVTLANQYSCENTGDWKFTAIGSKACGGASGYIAYSVKIDESSFLKKVDQFTKMQADYNKKWAAYSDCALVVQPKGVTCDNGKPKFTY</sequence>